<proteinExistence type="predicted"/>
<keyword evidence="2" id="KW-1185">Reference proteome</keyword>
<dbReference type="InParanoid" id="F0ZN45"/>
<dbReference type="EMBL" id="GL871090">
    <property type="protein sequence ID" value="EGC34613.1"/>
    <property type="molecule type" value="Genomic_DNA"/>
</dbReference>
<dbReference type="OMA" id="HDNNTIH"/>
<dbReference type="KEGG" id="dpp:DICPUDRAFT_34679"/>
<dbReference type="OrthoDB" id="10456300at2759"/>
<dbReference type="GeneID" id="10499444"/>
<name>F0ZN45_DICPU</name>
<organism evidence="1 2">
    <name type="scientific">Dictyostelium purpureum</name>
    <name type="common">Slime mold</name>
    <dbReference type="NCBI Taxonomy" id="5786"/>
    <lineage>
        <taxon>Eukaryota</taxon>
        <taxon>Amoebozoa</taxon>
        <taxon>Evosea</taxon>
        <taxon>Eumycetozoa</taxon>
        <taxon>Dictyostelia</taxon>
        <taxon>Dictyosteliales</taxon>
        <taxon>Dictyosteliaceae</taxon>
        <taxon>Dictyostelium</taxon>
    </lineage>
</organism>
<reference evidence="2" key="1">
    <citation type="journal article" date="2011" name="Genome Biol.">
        <title>Comparative genomics of the social amoebae Dictyostelium discoideum and Dictyostelium purpureum.</title>
        <authorList>
            <consortium name="US DOE Joint Genome Institute (JGI-PGF)"/>
            <person name="Sucgang R."/>
            <person name="Kuo A."/>
            <person name="Tian X."/>
            <person name="Salerno W."/>
            <person name="Parikh A."/>
            <person name="Feasley C.L."/>
            <person name="Dalin E."/>
            <person name="Tu H."/>
            <person name="Huang E."/>
            <person name="Barry K."/>
            <person name="Lindquist E."/>
            <person name="Shapiro H."/>
            <person name="Bruce D."/>
            <person name="Schmutz J."/>
            <person name="Salamov A."/>
            <person name="Fey P."/>
            <person name="Gaudet P."/>
            <person name="Anjard C."/>
            <person name="Babu M.M."/>
            <person name="Basu S."/>
            <person name="Bushmanova Y."/>
            <person name="van der Wel H."/>
            <person name="Katoh-Kurasawa M."/>
            <person name="Dinh C."/>
            <person name="Coutinho P.M."/>
            <person name="Saito T."/>
            <person name="Elias M."/>
            <person name="Schaap P."/>
            <person name="Kay R.R."/>
            <person name="Henrissat B."/>
            <person name="Eichinger L."/>
            <person name="Rivero F."/>
            <person name="Putnam N.H."/>
            <person name="West C.M."/>
            <person name="Loomis W.F."/>
            <person name="Chisholm R.L."/>
            <person name="Shaulsky G."/>
            <person name="Strassmann J.E."/>
            <person name="Queller D.C."/>
            <person name="Kuspa A."/>
            <person name="Grigoriev I.V."/>
        </authorList>
    </citation>
    <scope>NUCLEOTIDE SEQUENCE [LARGE SCALE GENOMIC DNA]</scope>
    <source>
        <strain evidence="2">QSDP1</strain>
    </source>
</reference>
<dbReference type="RefSeq" id="XP_003288838.1">
    <property type="nucleotide sequence ID" value="XM_003288790.1"/>
</dbReference>
<dbReference type="FunCoup" id="F0ZN45">
    <property type="interactions" value="743"/>
</dbReference>
<dbReference type="AlphaFoldDB" id="F0ZN45"/>
<evidence type="ECO:0000313" key="1">
    <source>
        <dbReference type="EMBL" id="EGC34613.1"/>
    </source>
</evidence>
<accession>F0ZN45</accession>
<gene>
    <name evidence="1" type="ORF">DICPUDRAFT_34679</name>
</gene>
<protein>
    <submittedName>
        <fullName evidence="1">Uncharacterized protein</fullName>
    </submittedName>
</protein>
<dbReference type="Proteomes" id="UP000001064">
    <property type="component" value="Unassembled WGS sequence"/>
</dbReference>
<evidence type="ECO:0000313" key="2">
    <source>
        <dbReference type="Proteomes" id="UP000001064"/>
    </source>
</evidence>
<sequence length="218" mass="23949">MFSGINTQFGNTNRLLEKENSGQLSTLSLKNTTNGGSSAPLQPSALKQKLYGNSAPLGTERKALGEITNTAKPNSLANKKLLTTSSTGETKLLFVPTSLNPQIRKKAKSTIKPIINQSIISKAKKAPVPLSPQQPLHDNNTVYSAPPAPLRLSSKLTNESIESLIMTPSYDIPITGYTESYEENIYKFDQSEYQATDDHSLMIEDNFSFSDYYQDIVL</sequence>
<dbReference type="eggNOG" id="ENOG502RHFB">
    <property type="taxonomic scope" value="Eukaryota"/>
</dbReference>
<dbReference type="VEuPathDB" id="AmoebaDB:DICPUDRAFT_34679"/>